<dbReference type="AlphaFoldDB" id="A0A3P9K0U6"/>
<dbReference type="InterPro" id="IPR036388">
    <property type="entry name" value="WH-like_DNA-bd_sf"/>
</dbReference>
<dbReference type="Gene3D" id="1.10.10.10">
    <property type="entry name" value="Winged helix-like DNA-binding domain superfamily/Winged helix DNA-binding domain"/>
    <property type="match status" value="1"/>
</dbReference>
<dbReference type="InterPro" id="IPR052338">
    <property type="entry name" value="Transposase_5"/>
</dbReference>
<dbReference type="GO" id="GO:0003677">
    <property type="term" value="F:DNA binding"/>
    <property type="evidence" value="ECO:0007669"/>
    <property type="project" value="InterPro"/>
</dbReference>
<evidence type="ECO:0000259" key="1">
    <source>
        <dbReference type="Pfam" id="PF01498"/>
    </source>
</evidence>
<sequence length="239" mass="27069">MQVKGAIIKLRKQKKNMQQIATVLGVAKSTVWYILRKKESTGEVSNAKRPGRPQKTTVVDDGRIISMVKINLFTTANQVNNTLQEVGVSISKSTIKRRLHESRYRGYTARCKPLISLKNRKARLDFAKKHLKKPAQFWKNILWTDETKINLYQNDGERKVWRRRGEAPDPKHTTSSVKHSGGSVMVWACMAASGTGTLVFIDDVTQDRSSPMNSEVFRDILSVKIQVNAAKLIGRCFII</sequence>
<dbReference type="Pfam" id="PF01498">
    <property type="entry name" value="HTH_Tnp_Tc3_2"/>
    <property type="match status" value="1"/>
</dbReference>
<dbReference type="InterPro" id="IPR002492">
    <property type="entry name" value="Transposase_Tc1-like"/>
</dbReference>
<feature type="domain" description="Transposase Tc1-like" evidence="1">
    <location>
        <begin position="63"/>
        <end position="132"/>
    </location>
</feature>
<reference key="1">
    <citation type="journal article" date="2007" name="Nature">
        <title>The medaka draft genome and insights into vertebrate genome evolution.</title>
        <authorList>
            <person name="Kasahara M."/>
            <person name="Naruse K."/>
            <person name="Sasaki S."/>
            <person name="Nakatani Y."/>
            <person name="Qu W."/>
            <person name="Ahsan B."/>
            <person name="Yamada T."/>
            <person name="Nagayasu Y."/>
            <person name="Doi K."/>
            <person name="Kasai Y."/>
            <person name="Jindo T."/>
            <person name="Kobayashi D."/>
            <person name="Shimada A."/>
            <person name="Toyoda A."/>
            <person name="Kuroki Y."/>
            <person name="Fujiyama A."/>
            <person name="Sasaki T."/>
            <person name="Shimizu A."/>
            <person name="Asakawa S."/>
            <person name="Shimizu N."/>
            <person name="Hashimoto S."/>
            <person name="Yang J."/>
            <person name="Lee Y."/>
            <person name="Matsushima K."/>
            <person name="Sugano S."/>
            <person name="Sakaizumi M."/>
            <person name="Narita T."/>
            <person name="Ohishi K."/>
            <person name="Haga S."/>
            <person name="Ohta F."/>
            <person name="Nomoto H."/>
            <person name="Nogata K."/>
            <person name="Morishita T."/>
            <person name="Endo T."/>
            <person name="Shin-I T."/>
            <person name="Takeda H."/>
            <person name="Morishita S."/>
            <person name="Kohara Y."/>
        </authorList>
    </citation>
    <scope>NUCLEOTIDE SEQUENCE [LARGE SCALE GENOMIC DNA]</scope>
    <source>
        <strain>Hd-rR</strain>
    </source>
</reference>
<protein>
    <recommendedName>
        <fullName evidence="1">Transposase Tc1-like domain-containing protein</fullName>
    </recommendedName>
</protein>
<name>A0A3P9K0U6_ORYLA</name>
<reference evidence="2" key="4">
    <citation type="submission" date="2025-09" db="UniProtKB">
        <authorList>
            <consortium name="Ensembl"/>
        </authorList>
    </citation>
    <scope>IDENTIFICATION</scope>
    <source>
        <strain evidence="2">HNI</strain>
    </source>
</reference>
<dbReference type="Gene3D" id="3.30.420.10">
    <property type="entry name" value="Ribonuclease H-like superfamily/Ribonuclease H"/>
    <property type="match status" value="1"/>
</dbReference>
<evidence type="ECO:0000313" key="2">
    <source>
        <dbReference type="Ensembl" id="ENSORLP00020002172.1"/>
    </source>
</evidence>
<evidence type="ECO:0000313" key="3">
    <source>
        <dbReference type="Proteomes" id="UP000265180"/>
    </source>
</evidence>
<organism evidence="2 3">
    <name type="scientific">Oryzias latipes</name>
    <name type="common">Japanese rice fish</name>
    <name type="synonym">Japanese killifish</name>
    <dbReference type="NCBI Taxonomy" id="8090"/>
    <lineage>
        <taxon>Eukaryota</taxon>
        <taxon>Metazoa</taxon>
        <taxon>Chordata</taxon>
        <taxon>Craniata</taxon>
        <taxon>Vertebrata</taxon>
        <taxon>Euteleostomi</taxon>
        <taxon>Actinopterygii</taxon>
        <taxon>Neopterygii</taxon>
        <taxon>Teleostei</taxon>
        <taxon>Neoteleostei</taxon>
        <taxon>Acanthomorphata</taxon>
        <taxon>Ovalentaria</taxon>
        <taxon>Atherinomorphae</taxon>
        <taxon>Beloniformes</taxon>
        <taxon>Adrianichthyidae</taxon>
        <taxon>Oryziinae</taxon>
        <taxon>Oryzias</taxon>
    </lineage>
</organism>
<proteinExistence type="predicted"/>
<dbReference type="Proteomes" id="UP000265180">
    <property type="component" value="Chromosome 16"/>
</dbReference>
<reference evidence="2" key="3">
    <citation type="submission" date="2025-08" db="UniProtKB">
        <authorList>
            <consortium name="Ensembl"/>
        </authorList>
    </citation>
    <scope>IDENTIFICATION</scope>
    <source>
        <strain evidence="2">HNI</strain>
    </source>
</reference>
<dbReference type="GO" id="GO:0015074">
    <property type="term" value="P:DNA integration"/>
    <property type="evidence" value="ECO:0007669"/>
    <property type="project" value="InterPro"/>
</dbReference>
<dbReference type="InterPro" id="IPR009057">
    <property type="entry name" value="Homeodomain-like_sf"/>
</dbReference>
<reference evidence="2 3" key="2">
    <citation type="submission" date="2017-04" db="EMBL/GenBank/DDBJ databases">
        <title>CpG methylation of centromeres and impact of large insertions on vertebrate speciation.</title>
        <authorList>
            <person name="Ichikawa K."/>
            <person name="Yoshimura J."/>
            <person name="Morishita S."/>
        </authorList>
    </citation>
    <scope>NUCLEOTIDE SEQUENCE</scope>
    <source>
        <strain evidence="2 3">HNI</strain>
    </source>
</reference>
<dbReference type="SUPFAM" id="SSF46689">
    <property type="entry name" value="Homeodomain-like"/>
    <property type="match status" value="1"/>
</dbReference>
<dbReference type="PANTHER" id="PTHR23022">
    <property type="entry name" value="TRANSPOSABLE ELEMENT-RELATED"/>
    <property type="match status" value="1"/>
</dbReference>
<dbReference type="PANTHER" id="PTHR23022:SF134">
    <property type="entry name" value="TRANSPOSABLE ELEMENT TC1 TRANSPOSASE"/>
    <property type="match status" value="1"/>
</dbReference>
<dbReference type="GO" id="GO:0006313">
    <property type="term" value="P:DNA transposition"/>
    <property type="evidence" value="ECO:0007669"/>
    <property type="project" value="InterPro"/>
</dbReference>
<accession>A0A3P9K0U6</accession>
<dbReference type="InterPro" id="IPR036397">
    <property type="entry name" value="RNaseH_sf"/>
</dbReference>
<dbReference type="Ensembl" id="ENSORLT00020011773.1">
    <property type="protein sequence ID" value="ENSORLP00020002172.1"/>
    <property type="gene ID" value="ENSORLG00020000946.1"/>
</dbReference>